<dbReference type="Pfam" id="PF01636">
    <property type="entry name" value="APH"/>
    <property type="match status" value="1"/>
</dbReference>
<sequence length="306" mass="32340">MDIPVAIGGHRLLWSQLPDAVRTVIESAAGDSVVSASSRPGGFSPALASMLTLANGSSVFAKAVTAERSDFGARSIRREAVVLAALPARVNAPGLIWSGDLLDESGTWAIVLTEAIDGWSPAQPWRPAELRRYLDAASVLADALNPAPMGAKAMADHAEAFTNWSDLEHPRASELAVLEAHWAEATAGPSLLHGDLRADNFLITSIGFAVVDWPSACIGAPWLDLLLGLPSVAMHGGGDPDDIWQAHPLSRGVPGEAVDAVLAGMAGYLLSRSMQEPSALLPTLPAFQRAQADVTLRWLTARRGWR</sequence>
<dbReference type="SUPFAM" id="SSF56112">
    <property type="entry name" value="Protein kinase-like (PK-like)"/>
    <property type="match status" value="1"/>
</dbReference>
<comment type="caution">
    <text evidence="2">The sequence shown here is derived from an EMBL/GenBank/DDBJ whole genome shotgun (WGS) entry which is preliminary data.</text>
</comment>
<reference evidence="3" key="1">
    <citation type="journal article" date="2019" name="Int. J. Syst. Evol. Microbiol.">
        <title>The Global Catalogue of Microorganisms (GCM) 10K type strain sequencing project: providing services to taxonomists for standard genome sequencing and annotation.</title>
        <authorList>
            <consortium name="The Broad Institute Genomics Platform"/>
            <consortium name="The Broad Institute Genome Sequencing Center for Infectious Disease"/>
            <person name="Wu L."/>
            <person name="Ma J."/>
        </authorList>
    </citation>
    <scope>NUCLEOTIDE SEQUENCE [LARGE SCALE GENOMIC DNA]</scope>
    <source>
        <strain evidence="3">CGMCC 4.7289</strain>
    </source>
</reference>
<dbReference type="EMBL" id="JBHSAY010000006">
    <property type="protein sequence ID" value="MFC4131093.1"/>
    <property type="molecule type" value="Genomic_DNA"/>
</dbReference>
<gene>
    <name evidence="2" type="ORF">ACFOZ4_10815</name>
</gene>
<name>A0ABV8LKS7_9ACTN</name>
<keyword evidence="3" id="KW-1185">Reference proteome</keyword>
<protein>
    <submittedName>
        <fullName evidence="2">Phosphotransferase family protein</fullName>
    </submittedName>
</protein>
<proteinExistence type="predicted"/>
<evidence type="ECO:0000313" key="2">
    <source>
        <dbReference type="EMBL" id="MFC4131093.1"/>
    </source>
</evidence>
<dbReference type="Proteomes" id="UP001595816">
    <property type="component" value="Unassembled WGS sequence"/>
</dbReference>
<dbReference type="Gene3D" id="3.90.1200.10">
    <property type="match status" value="1"/>
</dbReference>
<organism evidence="2 3">
    <name type="scientific">Hamadaea flava</name>
    <dbReference type="NCBI Taxonomy" id="1742688"/>
    <lineage>
        <taxon>Bacteria</taxon>
        <taxon>Bacillati</taxon>
        <taxon>Actinomycetota</taxon>
        <taxon>Actinomycetes</taxon>
        <taxon>Micromonosporales</taxon>
        <taxon>Micromonosporaceae</taxon>
        <taxon>Hamadaea</taxon>
    </lineage>
</organism>
<feature type="domain" description="Aminoglycoside phosphotransferase" evidence="1">
    <location>
        <begin position="73"/>
        <end position="232"/>
    </location>
</feature>
<dbReference type="InterPro" id="IPR011009">
    <property type="entry name" value="Kinase-like_dom_sf"/>
</dbReference>
<evidence type="ECO:0000259" key="1">
    <source>
        <dbReference type="Pfam" id="PF01636"/>
    </source>
</evidence>
<accession>A0ABV8LKS7</accession>
<evidence type="ECO:0000313" key="3">
    <source>
        <dbReference type="Proteomes" id="UP001595816"/>
    </source>
</evidence>
<dbReference type="InterPro" id="IPR002575">
    <property type="entry name" value="Aminoglycoside_PTrfase"/>
</dbReference>
<dbReference type="RefSeq" id="WP_253754292.1">
    <property type="nucleotide sequence ID" value="NZ_JAMZDZ010000001.1"/>
</dbReference>